<dbReference type="RefSeq" id="WP_095511950.1">
    <property type="nucleotide sequence ID" value="NZ_MQWD01000001.1"/>
</dbReference>
<feature type="chain" id="PRO_5013035268" evidence="1">
    <location>
        <begin position="19"/>
        <end position="142"/>
    </location>
</feature>
<sequence length="142" mass="15096">MRLLALAALVVATGCANSARLGPNADEVVGTESLVRYLEDVGFTLAPAGLTSSTVPLAVSATYRVTGVANPSVIEVFEFETDEAAEDGLTQLRAEIRSRVRQEVYARGPLVVYYRPAEYRRGDNRSLRLALADALGGPRGGA</sequence>
<keyword evidence="3" id="KW-1185">Reference proteome</keyword>
<dbReference type="PROSITE" id="PS51257">
    <property type="entry name" value="PROKAR_LIPOPROTEIN"/>
    <property type="match status" value="1"/>
</dbReference>
<evidence type="ECO:0000313" key="2">
    <source>
        <dbReference type="EMBL" id="PAP78265.1"/>
    </source>
</evidence>
<proteinExistence type="predicted"/>
<accession>A0A271J5M2</accession>
<name>A0A271J5M2_9BACT</name>
<dbReference type="AlphaFoldDB" id="A0A271J5M2"/>
<gene>
    <name evidence="2" type="ORF">BSZ37_18455</name>
</gene>
<dbReference type="Proteomes" id="UP000216339">
    <property type="component" value="Unassembled WGS sequence"/>
</dbReference>
<dbReference type="EMBL" id="MQWD01000001">
    <property type="protein sequence ID" value="PAP78265.1"/>
    <property type="molecule type" value="Genomic_DNA"/>
</dbReference>
<evidence type="ECO:0000313" key="3">
    <source>
        <dbReference type="Proteomes" id="UP000216339"/>
    </source>
</evidence>
<comment type="caution">
    <text evidence="2">The sequence shown here is derived from an EMBL/GenBank/DDBJ whole genome shotgun (WGS) entry which is preliminary data.</text>
</comment>
<evidence type="ECO:0000256" key="1">
    <source>
        <dbReference type="SAM" id="SignalP"/>
    </source>
</evidence>
<reference evidence="2 3" key="1">
    <citation type="submission" date="2016-11" db="EMBL/GenBank/DDBJ databases">
        <title>Study of marine rhodopsin-containing bacteria.</title>
        <authorList>
            <person name="Yoshizawa S."/>
            <person name="Kumagai Y."/>
            <person name="Kogure K."/>
        </authorList>
    </citation>
    <scope>NUCLEOTIDE SEQUENCE [LARGE SCALE GENOMIC DNA]</scope>
    <source>
        <strain evidence="2 3">SAORIC-28</strain>
    </source>
</reference>
<organism evidence="2 3">
    <name type="scientific">Rubrivirga marina</name>
    <dbReference type="NCBI Taxonomy" id="1196024"/>
    <lineage>
        <taxon>Bacteria</taxon>
        <taxon>Pseudomonadati</taxon>
        <taxon>Rhodothermota</taxon>
        <taxon>Rhodothermia</taxon>
        <taxon>Rhodothermales</taxon>
        <taxon>Rubricoccaceae</taxon>
        <taxon>Rubrivirga</taxon>
    </lineage>
</organism>
<keyword evidence="1" id="KW-0732">Signal</keyword>
<protein>
    <submittedName>
        <fullName evidence="2">Uncharacterized protein</fullName>
    </submittedName>
</protein>
<feature type="signal peptide" evidence="1">
    <location>
        <begin position="1"/>
        <end position="18"/>
    </location>
</feature>